<evidence type="ECO:0000313" key="1">
    <source>
        <dbReference type="EMBL" id="MBB4734756.1"/>
    </source>
</evidence>
<organism evidence="1 2">
    <name type="scientific">Micrococcus cohnii</name>
    <dbReference type="NCBI Taxonomy" id="993416"/>
    <lineage>
        <taxon>Bacteria</taxon>
        <taxon>Bacillati</taxon>
        <taxon>Actinomycetota</taxon>
        <taxon>Actinomycetes</taxon>
        <taxon>Micrococcales</taxon>
        <taxon>Micrococcaceae</taxon>
        <taxon>Micrococcus</taxon>
    </lineage>
</organism>
<dbReference type="AlphaFoldDB" id="A0A7W7GMC1"/>
<keyword evidence="2" id="KW-1185">Reference proteome</keyword>
<proteinExistence type="predicted"/>
<protein>
    <submittedName>
        <fullName evidence="1">Uncharacterized protein</fullName>
    </submittedName>
</protein>
<evidence type="ECO:0000313" key="2">
    <source>
        <dbReference type="Proteomes" id="UP000540191"/>
    </source>
</evidence>
<comment type="caution">
    <text evidence="1">The sequence shown here is derived from an EMBL/GenBank/DDBJ whole genome shotgun (WGS) entry which is preliminary data.</text>
</comment>
<accession>A0A7W7GMC1</accession>
<dbReference type="Proteomes" id="UP000540191">
    <property type="component" value="Unassembled WGS sequence"/>
</dbReference>
<dbReference type="EMBL" id="JACHNA010000001">
    <property type="protein sequence ID" value="MBB4734756.1"/>
    <property type="molecule type" value="Genomic_DNA"/>
</dbReference>
<gene>
    <name evidence="1" type="ORF">HDA30_000264</name>
</gene>
<reference evidence="1 2" key="1">
    <citation type="submission" date="2020-08" db="EMBL/GenBank/DDBJ databases">
        <title>Sequencing the genomes of 1000 actinobacteria strains.</title>
        <authorList>
            <person name="Klenk H.-P."/>
        </authorList>
    </citation>
    <scope>NUCLEOTIDE SEQUENCE [LARGE SCALE GENOMIC DNA]</scope>
    <source>
        <strain evidence="1 2">DSM 23974</strain>
    </source>
</reference>
<dbReference type="RefSeq" id="WP_184240869.1">
    <property type="nucleotide sequence ID" value="NZ_JACHNA010000001.1"/>
</dbReference>
<name>A0A7W7GMC1_9MICC</name>
<sequence length="304" mass="34013">MASICTYYNIIPTSPTPFADLDVHTDTPQFLDPYAIRLLGTSTPHAAKAINCLDTFLEELVLTALSSDPAVQARGAALPAFPEPRQTRLGLSARGINGHGGAEVIRRRIWDAMSTDLRPLLHVGVLRHLEELGFYIKDVGDDITSDITTRIIFQALVDFTQEMLALYPEFTANGHKTATVSCRMWNDHTRQWEMKSVTLPVANDAPLLLVPSGWVTRHPLMRYGRFFEVTMLGYIQDLHTQYTPEGKPLQTPKDLLVPRGLASRDKREALRKTLEAYESGRDLLAEHRRFVTAKGVPPQVDLLA</sequence>